<organism evidence="1 2">
    <name type="scientific">Vibrio owensii CAIM 1854 = LMG 25443</name>
    <dbReference type="NCBI Taxonomy" id="1229493"/>
    <lineage>
        <taxon>Bacteria</taxon>
        <taxon>Pseudomonadati</taxon>
        <taxon>Pseudomonadota</taxon>
        <taxon>Gammaproteobacteria</taxon>
        <taxon>Vibrionales</taxon>
        <taxon>Vibrionaceae</taxon>
        <taxon>Vibrio</taxon>
    </lineage>
</organism>
<proteinExistence type="predicted"/>
<dbReference type="EMBL" id="JPRD01000015">
    <property type="protein sequence ID" value="KIF53391.1"/>
    <property type="molecule type" value="Genomic_DNA"/>
</dbReference>
<name>A0A0C1ZJQ5_9VIBR</name>
<protein>
    <submittedName>
        <fullName evidence="1">Uncharacterized protein</fullName>
    </submittedName>
</protein>
<accession>A0A0C1ZJQ5</accession>
<reference evidence="1 2" key="1">
    <citation type="submission" date="2014-07" db="EMBL/GenBank/DDBJ databases">
        <title>Unique and conserved regions in Vibrio harveyi and related species in comparison with the shrimp pathogen Vibrio harveyi CAIM 1792.</title>
        <authorList>
            <person name="Espinoza-Valles I."/>
            <person name="Vora G."/>
            <person name="Leekitcharoenphon P."/>
            <person name="Ussery D."/>
            <person name="Hoj L."/>
            <person name="Gomez-Gil B."/>
        </authorList>
    </citation>
    <scope>NUCLEOTIDE SEQUENCE [LARGE SCALE GENOMIC DNA]</scope>
    <source>
        <strain evidence="2">CAIM 1854 / LMG 25443</strain>
    </source>
</reference>
<sequence>MAISTLPRKFMIGTLVLDDPSQSLTQPLDINEVHRIHAQQYPQVRHTHIWNEDGEITDHDGEQVIMFKYNLPPVSVNG</sequence>
<dbReference type="AlphaFoldDB" id="A0A0C1ZJQ5"/>
<evidence type="ECO:0000313" key="1">
    <source>
        <dbReference type="EMBL" id="KIF53391.1"/>
    </source>
</evidence>
<evidence type="ECO:0000313" key="2">
    <source>
        <dbReference type="Proteomes" id="UP000031586"/>
    </source>
</evidence>
<dbReference type="RefSeq" id="WP_020194594.1">
    <property type="nucleotide sequence ID" value="NZ_BAOH01000005.1"/>
</dbReference>
<dbReference type="PATRIC" id="fig|1229493.5.peg.1243"/>
<gene>
    <name evidence="1" type="ORF">H735_10760</name>
</gene>
<dbReference type="Proteomes" id="UP000031586">
    <property type="component" value="Unassembled WGS sequence"/>
</dbReference>
<comment type="caution">
    <text evidence="1">The sequence shown here is derived from an EMBL/GenBank/DDBJ whole genome shotgun (WGS) entry which is preliminary data.</text>
</comment>